<dbReference type="EMBL" id="JBHUEH010000016">
    <property type="protein sequence ID" value="MFD1886547.1"/>
    <property type="molecule type" value="Genomic_DNA"/>
</dbReference>
<keyword evidence="6" id="KW-1185">Reference proteome</keyword>
<dbReference type="Pfam" id="PF02311">
    <property type="entry name" value="AraC_binding"/>
    <property type="match status" value="1"/>
</dbReference>
<keyword evidence="2" id="KW-0238">DNA-binding</keyword>
<comment type="caution">
    <text evidence="5">The sequence shown here is derived from an EMBL/GenBank/DDBJ whole genome shotgun (WGS) entry which is preliminary data.</text>
</comment>
<dbReference type="Gene3D" id="2.60.120.10">
    <property type="entry name" value="Jelly Rolls"/>
    <property type="match status" value="1"/>
</dbReference>
<dbReference type="InterPro" id="IPR037923">
    <property type="entry name" value="HTH-like"/>
</dbReference>
<dbReference type="InterPro" id="IPR009057">
    <property type="entry name" value="Homeodomain-like_sf"/>
</dbReference>
<dbReference type="PROSITE" id="PS01124">
    <property type="entry name" value="HTH_ARAC_FAMILY_2"/>
    <property type="match status" value="1"/>
</dbReference>
<evidence type="ECO:0000313" key="6">
    <source>
        <dbReference type="Proteomes" id="UP001597233"/>
    </source>
</evidence>
<dbReference type="Pfam" id="PF12833">
    <property type="entry name" value="HTH_18"/>
    <property type="match status" value="1"/>
</dbReference>
<keyword evidence="3" id="KW-0804">Transcription</keyword>
<dbReference type="SMART" id="SM00342">
    <property type="entry name" value="HTH_ARAC"/>
    <property type="match status" value="1"/>
</dbReference>
<feature type="domain" description="HTH araC/xylS-type" evidence="4">
    <location>
        <begin position="194"/>
        <end position="291"/>
    </location>
</feature>
<dbReference type="InterPro" id="IPR014710">
    <property type="entry name" value="RmlC-like_jellyroll"/>
</dbReference>
<dbReference type="InterPro" id="IPR003313">
    <property type="entry name" value="AraC-bd"/>
</dbReference>
<evidence type="ECO:0000256" key="1">
    <source>
        <dbReference type="ARBA" id="ARBA00023015"/>
    </source>
</evidence>
<name>A0ABW4RK84_9BACL</name>
<evidence type="ECO:0000256" key="2">
    <source>
        <dbReference type="ARBA" id="ARBA00023125"/>
    </source>
</evidence>
<evidence type="ECO:0000313" key="5">
    <source>
        <dbReference type="EMBL" id="MFD1886547.1"/>
    </source>
</evidence>
<reference evidence="6" key="1">
    <citation type="journal article" date="2019" name="Int. J. Syst. Evol. Microbiol.">
        <title>The Global Catalogue of Microorganisms (GCM) 10K type strain sequencing project: providing services to taxonomists for standard genome sequencing and annotation.</title>
        <authorList>
            <consortium name="The Broad Institute Genomics Platform"/>
            <consortium name="The Broad Institute Genome Sequencing Center for Infectious Disease"/>
            <person name="Wu L."/>
            <person name="Ma J."/>
        </authorList>
    </citation>
    <scope>NUCLEOTIDE SEQUENCE [LARGE SCALE GENOMIC DNA]</scope>
    <source>
        <strain evidence="6">CCUG 54950</strain>
    </source>
</reference>
<gene>
    <name evidence="5" type="ORF">ACFSC9_13545</name>
</gene>
<dbReference type="InterPro" id="IPR018060">
    <property type="entry name" value="HTH_AraC"/>
</dbReference>
<keyword evidence="1" id="KW-0805">Transcription regulation</keyword>
<dbReference type="SUPFAM" id="SSF46689">
    <property type="entry name" value="Homeodomain-like"/>
    <property type="match status" value="2"/>
</dbReference>
<proteinExistence type="predicted"/>
<evidence type="ECO:0000259" key="4">
    <source>
        <dbReference type="PROSITE" id="PS01124"/>
    </source>
</evidence>
<dbReference type="Gene3D" id="1.10.10.60">
    <property type="entry name" value="Homeodomain-like"/>
    <property type="match status" value="1"/>
</dbReference>
<dbReference type="Proteomes" id="UP001597233">
    <property type="component" value="Unassembled WGS sequence"/>
</dbReference>
<dbReference type="SUPFAM" id="SSF51215">
    <property type="entry name" value="Regulatory protein AraC"/>
    <property type="match status" value="1"/>
</dbReference>
<protein>
    <submittedName>
        <fullName evidence="5">AraC family transcriptional regulator</fullName>
    </submittedName>
</protein>
<dbReference type="PANTHER" id="PTHR43280">
    <property type="entry name" value="ARAC-FAMILY TRANSCRIPTIONAL REGULATOR"/>
    <property type="match status" value="1"/>
</dbReference>
<accession>A0ABW4RK84</accession>
<dbReference type="PANTHER" id="PTHR43280:SF34">
    <property type="entry name" value="ARAC-FAMILY TRANSCRIPTIONAL REGULATOR"/>
    <property type="match status" value="1"/>
</dbReference>
<evidence type="ECO:0000256" key="3">
    <source>
        <dbReference type="ARBA" id="ARBA00023163"/>
    </source>
</evidence>
<organism evidence="5 6">
    <name type="scientific">Paenibacillus wenxiniae</name>
    <dbReference type="NCBI Taxonomy" id="1636843"/>
    <lineage>
        <taxon>Bacteria</taxon>
        <taxon>Bacillati</taxon>
        <taxon>Bacillota</taxon>
        <taxon>Bacilli</taxon>
        <taxon>Bacillales</taxon>
        <taxon>Paenibacillaceae</taxon>
        <taxon>Paenibacillus</taxon>
    </lineage>
</organism>
<dbReference type="RefSeq" id="WP_347325453.1">
    <property type="nucleotide sequence ID" value="NZ_JBCGUH010000006.1"/>
</dbReference>
<sequence length="306" mass="36213">MSKKMMPTAYAPKPSMEQRDYQIHYNRDRAITQLRSRFKRHVHQHYELYFLISGNVHYHVEQRSFTLKAGDIMLIRPGQQHYAELIPSDDSYERYVLWLHPSYLEKISTASTDLQLAFNHINFHGSHLSLSSDVIVLLSNLLHHIWVQSQSQEYGADMLARSYMNELLIMVARAKLNNPLYYRPKHLNDEQLLVETLDYIHEHIHEAMTVEHMAQQLFVSRSFLSKMFTENMGISIHKYIVQKKLHLAKRELLSGQSTHSICEQFSFGDYSTFYRAFQREFGMSPRVYVQAMKEDEEADYEAEMRK</sequence>